<dbReference type="RefSeq" id="WP_176909290.1">
    <property type="nucleotide sequence ID" value="NZ_JABKAU010000029.1"/>
</dbReference>
<dbReference type="EMBL" id="JABKAU010000029">
    <property type="protein sequence ID" value="NVO32419.1"/>
    <property type="molecule type" value="Genomic_DNA"/>
</dbReference>
<dbReference type="Proteomes" id="UP000565521">
    <property type="component" value="Unassembled WGS sequence"/>
</dbReference>
<keyword evidence="1" id="KW-0472">Membrane</keyword>
<evidence type="ECO:0000313" key="3">
    <source>
        <dbReference type="Proteomes" id="UP000565521"/>
    </source>
</evidence>
<feature type="transmembrane region" description="Helical" evidence="1">
    <location>
        <begin position="199"/>
        <end position="221"/>
    </location>
</feature>
<accession>A0A7Y7PRB6</accession>
<evidence type="ECO:0000256" key="1">
    <source>
        <dbReference type="SAM" id="Phobius"/>
    </source>
</evidence>
<proteinExistence type="predicted"/>
<organism evidence="2 3">
    <name type="scientific">Hymenobacter lapidiphilus</name>
    <dbReference type="NCBI Taxonomy" id="2608003"/>
    <lineage>
        <taxon>Bacteria</taxon>
        <taxon>Pseudomonadati</taxon>
        <taxon>Bacteroidota</taxon>
        <taxon>Cytophagia</taxon>
        <taxon>Cytophagales</taxon>
        <taxon>Hymenobacteraceae</taxon>
        <taxon>Hymenobacter</taxon>
    </lineage>
</organism>
<comment type="caution">
    <text evidence="2">The sequence shown here is derived from an EMBL/GenBank/DDBJ whole genome shotgun (WGS) entry which is preliminary data.</text>
</comment>
<feature type="transmembrane region" description="Helical" evidence="1">
    <location>
        <begin position="125"/>
        <end position="146"/>
    </location>
</feature>
<gene>
    <name evidence="2" type="ORF">HW554_14485</name>
</gene>
<keyword evidence="1" id="KW-0812">Transmembrane</keyword>
<feature type="transmembrane region" description="Helical" evidence="1">
    <location>
        <begin position="167"/>
        <end position="187"/>
    </location>
</feature>
<sequence>MLEKHPRNWLTWYDTTERKWHSLRAAKLTSNLVIVAFVGGIIISLLSYYGLLNYPVRRFYAVELAFSVLLISEITSLIFTLSHSVADSVGKQFEVVSLILLRESFKELGHLPLELAWDTAILLELLPILTDALGAVAVFLIIGLFYRIQQHTRITSSVEEQQDFVRLKKLVASVLLVAFLATGLYSLADFVYYGQYHSLLGRFYTILIFTDILILIISLRYSTLYLHLFRYSSFALATVIIRLSLTAPKYYNVLLSVSAGLFVLLVAYGYNRLNRPATGLLKS</sequence>
<feature type="transmembrane region" description="Helical" evidence="1">
    <location>
        <begin position="32"/>
        <end position="52"/>
    </location>
</feature>
<feature type="transmembrane region" description="Helical" evidence="1">
    <location>
        <begin position="251"/>
        <end position="270"/>
    </location>
</feature>
<keyword evidence="1" id="KW-1133">Transmembrane helix</keyword>
<evidence type="ECO:0000313" key="2">
    <source>
        <dbReference type="EMBL" id="NVO32419.1"/>
    </source>
</evidence>
<name>A0A7Y7PRB6_9BACT</name>
<protein>
    <submittedName>
        <fullName evidence="2">Uncharacterized protein</fullName>
    </submittedName>
</protein>
<reference evidence="2 3" key="1">
    <citation type="submission" date="2020-05" db="EMBL/GenBank/DDBJ databases">
        <title>Hymenobacter terrestris sp. nov. and Hymenobacter lapidiphilus sp. nov., isolated from regoliths in Antarctica.</title>
        <authorList>
            <person name="Sedlacek I."/>
            <person name="Pantucek R."/>
            <person name="Zeman M."/>
            <person name="Holochova P."/>
            <person name="Kralova S."/>
            <person name="Stankova E."/>
            <person name="Sedo O."/>
            <person name="Micenkova L."/>
            <person name="Svec P."/>
            <person name="Gupta V."/>
            <person name="Sood U."/>
            <person name="Korpole U.S."/>
            <person name="Lal R."/>
        </authorList>
    </citation>
    <scope>NUCLEOTIDE SEQUENCE [LARGE SCALE GENOMIC DNA]</scope>
    <source>
        <strain evidence="2 3">P5342</strain>
    </source>
</reference>
<dbReference type="AlphaFoldDB" id="A0A7Y7PRB6"/>
<keyword evidence="3" id="KW-1185">Reference proteome</keyword>
<feature type="transmembrane region" description="Helical" evidence="1">
    <location>
        <begin position="59"/>
        <end position="81"/>
    </location>
</feature>